<dbReference type="InterPro" id="IPR050366">
    <property type="entry name" value="BP-dependent_transpt_permease"/>
</dbReference>
<keyword evidence="6 7" id="KW-0472">Membrane</keyword>
<feature type="domain" description="ABC transmembrane type-1" evidence="8">
    <location>
        <begin position="96"/>
        <end position="284"/>
    </location>
</feature>
<feature type="transmembrane region" description="Helical" evidence="7">
    <location>
        <begin position="131"/>
        <end position="153"/>
    </location>
</feature>
<dbReference type="InterPro" id="IPR025966">
    <property type="entry name" value="OppC_N"/>
</dbReference>
<protein>
    <submittedName>
        <fullName evidence="9">Putative D,D-dipeptide transport system permease protein DdpC</fullName>
    </submittedName>
</protein>
<accession>A0A3S9WCN2</accession>
<dbReference type="AlphaFoldDB" id="A0A3S9WCN2"/>
<evidence type="ECO:0000259" key="8">
    <source>
        <dbReference type="PROSITE" id="PS50928"/>
    </source>
</evidence>
<comment type="subcellular location">
    <subcellularLocation>
        <location evidence="1 7">Cell membrane</location>
        <topology evidence="1 7">Multi-pass membrane protein</topology>
    </subcellularLocation>
</comment>
<evidence type="ECO:0000256" key="6">
    <source>
        <dbReference type="ARBA" id="ARBA00023136"/>
    </source>
</evidence>
<evidence type="ECO:0000256" key="1">
    <source>
        <dbReference type="ARBA" id="ARBA00004651"/>
    </source>
</evidence>
<feature type="transmembrane region" description="Helical" evidence="7">
    <location>
        <begin position="98"/>
        <end position="124"/>
    </location>
</feature>
<keyword evidence="4 7" id="KW-0812">Transmembrane</keyword>
<evidence type="ECO:0000256" key="3">
    <source>
        <dbReference type="ARBA" id="ARBA00022475"/>
    </source>
</evidence>
<dbReference type="GO" id="GO:0005886">
    <property type="term" value="C:plasma membrane"/>
    <property type="evidence" value="ECO:0007669"/>
    <property type="project" value="UniProtKB-SubCell"/>
</dbReference>
<evidence type="ECO:0000256" key="7">
    <source>
        <dbReference type="RuleBase" id="RU363032"/>
    </source>
</evidence>
<dbReference type="CDD" id="cd06261">
    <property type="entry name" value="TM_PBP2"/>
    <property type="match status" value="1"/>
</dbReference>
<sequence length="304" mass="32082">MNTTEKALDAVDPIAAARGRRWMPGWRLPAAWRRPLAVVGLVIVAFWAIVIVFAPLIAPYDPLAQDSPRFLPPSPAHLFGTDGVGRDVLSRVVYGAQISIPIAVMLVVLSLIVGATVGAVAGYFGGTVDAVLMRIVDLFFAFPAIILAMAVSAALGPSLINAVLAIVVVSWPSYARVTRSLVLGLRDSNFIAASRLIGASSARTLGRDIAPNILGPIAVISTLELGNAILLLSGLSYLGLGAVPPAPEWGAMVSEGSRVFYNYWVALFPGLAILSVVLAFNFIGDSLRDALDPRTSRAVQAMEL</sequence>
<dbReference type="GO" id="GO:0055085">
    <property type="term" value="P:transmembrane transport"/>
    <property type="evidence" value="ECO:0007669"/>
    <property type="project" value="InterPro"/>
</dbReference>
<keyword evidence="10" id="KW-1185">Reference proteome</keyword>
<keyword evidence="3" id="KW-1003">Cell membrane</keyword>
<evidence type="ECO:0000256" key="5">
    <source>
        <dbReference type="ARBA" id="ARBA00022989"/>
    </source>
</evidence>
<feature type="transmembrane region" description="Helical" evidence="7">
    <location>
        <begin position="213"/>
        <end position="240"/>
    </location>
</feature>
<dbReference type="RefSeq" id="WP_206502622.1">
    <property type="nucleotide sequence ID" value="NZ_CP031423.1"/>
</dbReference>
<name>A0A3S9WCN2_9MICO</name>
<evidence type="ECO:0000256" key="4">
    <source>
        <dbReference type="ARBA" id="ARBA00022692"/>
    </source>
</evidence>
<dbReference type="PANTHER" id="PTHR43386">
    <property type="entry name" value="OLIGOPEPTIDE TRANSPORT SYSTEM PERMEASE PROTEIN APPC"/>
    <property type="match status" value="1"/>
</dbReference>
<dbReference type="SUPFAM" id="SSF161098">
    <property type="entry name" value="MetI-like"/>
    <property type="match status" value="1"/>
</dbReference>
<dbReference type="PANTHER" id="PTHR43386:SF1">
    <property type="entry name" value="D,D-DIPEPTIDE TRANSPORT SYSTEM PERMEASE PROTEIN DDPC-RELATED"/>
    <property type="match status" value="1"/>
</dbReference>
<reference evidence="9 10" key="1">
    <citation type="submission" date="2018-08" db="EMBL/GenBank/DDBJ databases">
        <title>Microbacterium lemovicicum sp. nov., a bacterium isolated from a natural uranium-rich soil.</title>
        <authorList>
            <person name="ORTET P."/>
        </authorList>
    </citation>
    <scope>NUCLEOTIDE SEQUENCE [LARGE SCALE GENOMIC DNA]</scope>
    <source>
        <strain evidence="9 10">Viu22</strain>
    </source>
</reference>
<dbReference type="InterPro" id="IPR035906">
    <property type="entry name" value="MetI-like_sf"/>
</dbReference>
<keyword evidence="5 7" id="KW-1133">Transmembrane helix</keyword>
<dbReference type="Gene3D" id="1.10.3720.10">
    <property type="entry name" value="MetI-like"/>
    <property type="match status" value="1"/>
</dbReference>
<evidence type="ECO:0000313" key="9">
    <source>
        <dbReference type="EMBL" id="AZS37839.1"/>
    </source>
</evidence>
<feature type="transmembrane region" description="Helical" evidence="7">
    <location>
        <begin position="36"/>
        <end position="58"/>
    </location>
</feature>
<keyword evidence="2 7" id="KW-0813">Transport</keyword>
<comment type="similarity">
    <text evidence="7">Belongs to the binding-protein-dependent transport system permease family.</text>
</comment>
<evidence type="ECO:0000256" key="2">
    <source>
        <dbReference type="ARBA" id="ARBA00022448"/>
    </source>
</evidence>
<proteinExistence type="inferred from homology"/>
<feature type="transmembrane region" description="Helical" evidence="7">
    <location>
        <begin position="260"/>
        <end position="284"/>
    </location>
</feature>
<dbReference type="KEGG" id="mlv:CVS47_02486"/>
<dbReference type="InterPro" id="IPR000515">
    <property type="entry name" value="MetI-like"/>
</dbReference>
<dbReference type="PROSITE" id="PS50928">
    <property type="entry name" value="ABC_TM1"/>
    <property type="match status" value="1"/>
</dbReference>
<dbReference type="EMBL" id="CP031423">
    <property type="protein sequence ID" value="AZS37839.1"/>
    <property type="molecule type" value="Genomic_DNA"/>
</dbReference>
<dbReference type="Pfam" id="PF00528">
    <property type="entry name" value="BPD_transp_1"/>
    <property type="match status" value="1"/>
</dbReference>
<dbReference type="Pfam" id="PF12911">
    <property type="entry name" value="OppC_N"/>
    <property type="match status" value="1"/>
</dbReference>
<dbReference type="Proteomes" id="UP000276888">
    <property type="component" value="Chromosome"/>
</dbReference>
<organism evidence="9 10">
    <name type="scientific">Microbacterium lemovicicum</name>
    <dbReference type="NCBI Taxonomy" id="1072463"/>
    <lineage>
        <taxon>Bacteria</taxon>
        <taxon>Bacillati</taxon>
        <taxon>Actinomycetota</taxon>
        <taxon>Actinomycetes</taxon>
        <taxon>Micrococcales</taxon>
        <taxon>Microbacteriaceae</taxon>
        <taxon>Microbacterium</taxon>
    </lineage>
</organism>
<gene>
    <name evidence="9" type="primary">ddpC_3</name>
    <name evidence="9" type="ORF">CVS47_02486</name>
</gene>
<evidence type="ECO:0000313" key="10">
    <source>
        <dbReference type="Proteomes" id="UP000276888"/>
    </source>
</evidence>